<keyword evidence="4 6" id="KW-0067">ATP-binding</keyword>
<protein>
    <submittedName>
        <fullName evidence="6">ABC transporter ATP-binding protein</fullName>
    </submittedName>
</protein>
<accession>A0A5C8Z6F1</accession>
<dbReference type="InterPro" id="IPR027417">
    <property type="entry name" value="P-loop_NTPase"/>
</dbReference>
<reference evidence="6 7" key="1">
    <citation type="submission" date="2019-07" db="EMBL/GenBank/DDBJ databases">
        <title>Quadrisphaera sp. strain DD2A genome sequencing and assembly.</title>
        <authorList>
            <person name="Kim I."/>
        </authorList>
    </citation>
    <scope>NUCLEOTIDE SEQUENCE [LARGE SCALE GENOMIC DNA]</scope>
    <source>
        <strain evidence="6 7">DD2A</strain>
    </source>
</reference>
<dbReference type="Proteomes" id="UP000321234">
    <property type="component" value="Unassembled WGS sequence"/>
</dbReference>
<dbReference type="CDD" id="cd03257">
    <property type="entry name" value="ABC_NikE_OppD_transporters"/>
    <property type="match status" value="2"/>
</dbReference>
<dbReference type="SUPFAM" id="SSF52540">
    <property type="entry name" value="P-loop containing nucleoside triphosphate hydrolases"/>
    <property type="match status" value="2"/>
</dbReference>
<dbReference type="PROSITE" id="PS00211">
    <property type="entry name" value="ABC_TRANSPORTER_1"/>
    <property type="match status" value="1"/>
</dbReference>
<dbReference type="PROSITE" id="PS50893">
    <property type="entry name" value="ABC_TRANSPORTER_2"/>
    <property type="match status" value="2"/>
</dbReference>
<evidence type="ECO:0000256" key="1">
    <source>
        <dbReference type="ARBA" id="ARBA00005417"/>
    </source>
</evidence>
<dbReference type="OrthoDB" id="4008250at2"/>
<feature type="domain" description="ABC transporter" evidence="5">
    <location>
        <begin position="15"/>
        <end position="266"/>
    </location>
</feature>
<dbReference type="GO" id="GO:0016887">
    <property type="term" value="F:ATP hydrolysis activity"/>
    <property type="evidence" value="ECO:0007669"/>
    <property type="project" value="InterPro"/>
</dbReference>
<keyword evidence="7" id="KW-1185">Reference proteome</keyword>
<comment type="caution">
    <text evidence="6">The sequence shown here is derived from an EMBL/GenBank/DDBJ whole genome shotgun (WGS) entry which is preliminary data.</text>
</comment>
<dbReference type="GO" id="GO:0005524">
    <property type="term" value="F:ATP binding"/>
    <property type="evidence" value="ECO:0007669"/>
    <property type="project" value="UniProtKB-KW"/>
</dbReference>
<proteinExistence type="inferred from homology"/>
<evidence type="ECO:0000256" key="3">
    <source>
        <dbReference type="ARBA" id="ARBA00022741"/>
    </source>
</evidence>
<dbReference type="Pfam" id="PF00005">
    <property type="entry name" value="ABC_tran"/>
    <property type="match status" value="2"/>
</dbReference>
<dbReference type="Gene3D" id="3.40.50.300">
    <property type="entry name" value="P-loop containing nucleotide triphosphate hydrolases"/>
    <property type="match status" value="2"/>
</dbReference>
<evidence type="ECO:0000313" key="7">
    <source>
        <dbReference type="Proteomes" id="UP000321234"/>
    </source>
</evidence>
<dbReference type="RefSeq" id="WP_147927630.1">
    <property type="nucleotide sequence ID" value="NZ_VKAC01000011.1"/>
</dbReference>
<dbReference type="InterPro" id="IPR003593">
    <property type="entry name" value="AAA+_ATPase"/>
</dbReference>
<dbReference type="InterPro" id="IPR003439">
    <property type="entry name" value="ABC_transporter-like_ATP-bd"/>
</dbReference>
<dbReference type="InterPro" id="IPR050319">
    <property type="entry name" value="ABC_transp_ATP-bind"/>
</dbReference>
<dbReference type="SMART" id="SM00382">
    <property type="entry name" value="AAA"/>
    <property type="match status" value="2"/>
</dbReference>
<dbReference type="PANTHER" id="PTHR43776:SF7">
    <property type="entry name" value="D,D-DIPEPTIDE TRANSPORT ATP-BINDING PROTEIN DDPF-RELATED"/>
    <property type="match status" value="1"/>
</dbReference>
<keyword evidence="3" id="KW-0547">Nucleotide-binding</keyword>
<comment type="similarity">
    <text evidence="1">Belongs to the ABC transporter superfamily.</text>
</comment>
<evidence type="ECO:0000259" key="5">
    <source>
        <dbReference type="PROSITE" id="PS50893"/>
    </source>
</evidence>
<sequence length="573" mass="60181">MPDSSAHPSPQTPVLQLQHVQLDYAGRRSTVRALDDVSFEVAPGEIVALVGESGSGKSTIASAVTGLLPPSARITGGRVLLGGQDVAGKRERAWSRLRGRAVGLVPQDPGASLTPVLTIGAQVAEVLAVRGERLGRAERRRRCIELLEVAEVPRAAERLSQYPHELSGGLKQRILIAMAFGLEPSLVVADEPTSALDVTVQRQVLRVFDRLVREHSSSVLFVTHDIALAADHASRALVLQRGRLVDDVRVDDAVRPGAASGYTGQLLEHARSTLVAVPAQRHEAPDDSGGATSAAPVLDVRGLRHTFPAARGRGEVVAVDDVSFTVPRGQTVALVGESGSGKSTTARAVLRLLDADAGQVLVDGVDVSTASGRARKALWRSAQLVHQNPDSSLDPRWTVARTIGEPLAALGPGGAAQRRQRVEELLDAVGLPPEVADRLPAALSGGQRQRVAIARALAPRSSLVVLDEALSALDVITQERVLGLLRTIQADHGVSYLFISHDLATVRLLAQHVVVMKGGRVVEQGPAAQLFSAPQTEYARELLAAVPGHRLLASASGSTAAASPAPAASGAPR</sequence>
<gene>
    <name evidence="6" type="ORF">FMM08_17285</name>
</gene>
<evidence type="ECO:0000256" key="2">
    <source>
        <dbReference type="ARBA" id="ARBA00022448"/>
    </source>
</evidence>
<name>A0A5C8Z6F1_9ACTN</name>
<keyword evidence="2" id="KW-0813">Transport</keyword>
<feature type="domain" description="ABC transporter" evidence="5">
    <location>
        <begin position="298"/>
        <end position="543"/>
    </location>
</feature>
<dbReference type="InterPro" id="IPR017871">
    <property type="entry name" value="ABC_transporter-like_CS"/>
</dbReference>
<dbReference type="GO" id="GO:0055085">
    <property type="term" value="P:transmembrane transport"/>
    <property type="evidence" value="ECO:0007669"/>
    <property type="project" value="UniProtKB-ARBA"/>
</dbReference>
<dbReference type="EMBL" id="VKAC01000011">
    <property type="protein sequence ID" value="TXR52863.1"/>
    <property type="molecule type" value="Genomic_DNA"/>
</dbReference>
<dbReference type="AlphaFoldDB" id="A0A5C8Z6F1"/>
<organism evidence="6 7">
    <name type="scientific">Quadrisphaera setariae</name>
    <dbReference type="NCBI Taxonomy" id="2593304"/>
    <lineage>
        <taxon>Bacteria</taxon>
        <taxon>Bacillati</taxon>
        <taxon>Actinomycetota</taxon>
        <taxon>Actinomycetes</taxon>
        <taxon>Kineosporiales</taxon>
        <taxon>Kineosporiaceae</taxon>
        <taxon>Quadrisphaera</taxon>
    </lineage>
</organism>
<dbReference type="PANTHER" id="PTHR43776">
    <property type="entry name" value="TRANSPORT ATP-BINDING PROTEIN"/>
    <property type="match status" value="1"/>
</dbReference>
<evidence type="ECO:0000256" key="4">
    <source>
        <dbReference type="ARBA" id="ARBA00022840"/>
    </source>
</evidence>
<evidence type="ECO:0000313" key="6">
    <source>
        <dbReference type="EMBL" id="TXR52863.1"/>
    </source>
</evidence>